<keyword evidence="10 15" id="KW-1133">Transmembrane helix</keyword>
<evidence type="ECO:0000256" key="12">
    <source>
        <dbReference type="ARBA" id="ARBA00023180"/>
    </source>
</evidence>
<feature type="transmembrane region" description="Helical" evidence="15">
    <location>
        <begin position="103"/>
        <end position="121"/>
    </location>
</feature>
<feature type="region of interest" description="Disordered" evidence="16">
    <location>
        <begin position="861"/>
        <end position="934"/>
    </location>
</feature>
<evidence type="ECO:0000256" key="6">
    <source>
        <dbReference type="ARBA" id="ARBA00022679"/>
    </source>
</evidence>
<protein>
    <recommendedName>
        <fullName evidence="4 15">Dolichyl-phosphate-mannose--protein mannosyltransferase</fullName>
        <ecNumber evidence="4 15">2.4.1.109</ecNumber>
    </recommendedName>
</protein>
<evidence type="ECO:0000256" key="7">
    <source>
        <dbReference type="ARBA" id="ARBA00022692"/>
    </source>
</evidence>
<organism evidence="18 19">
    <name type="scientific">Heterodermia speciosa</name>
    <dbReference type="NCBI Taxonomy" id="116794"/>
    <lineage>
        <taxon>Eukaryota</taxon>
        <taxon>Fungi</taxon>
        <taxon>Dikarya</taxon>
        <taxon>Ascomycota</taxon>
        <taxon>Pezizomycotina</taxon>
        <taxon>Lecanoromycetes</taxon>
        <taxon>OSLEUM clade</taxon>
        <taxon>Lecanoromycetidae</taxon>
        <taxon>Caliciales</taxon>
        <taxon>Physciaceae</taxon>
        <taxon>Heterodermia</taxon>
    </lineage>
</organism>
<evidence type="ECO:0000256" key="10">
    <source>
        <dbReference type="ARBA" id="ARBA00022989"/>
    </source>
</evidence>
<feature type="domain" description="MIR" evidence="17">
    <location>
        <begin position="337"/>
        <end position="391"/>
    </location>
</feature>
<keyword evidence="12" id="KW-0325">Glycoprotein</keyword>
<feature type="transmembrane region" description="Helical" evidence="15">
    <location>
        <begin position="141"/>
        <end position="163"/>
    </location>
</feature>
<dbReference type="Gene3D" id="2.80.10.50">
    <property type="match status" value="1"/>
</dbReference>
<dbReference type="CDD" id="cd23283">
    <property type="entry name" value="beta-trefoil_MIR_PMT1-like"/>
    <property type="match status" value="1"/>
</dbReference>
<dbReference type="InterPro" id="IPR036300">
    <property type="entry name" value="MIR_dom_sf"/>
</dbReference>
<sequence>MAPNKSASRGLSGERDAVEVSRTSNGSFKSPNAKPTDYSSHGVTDNDIFLLPGSDFQLLGILTAFAAMVRLFRIYQPSSVVFDEVHFGGFASKYIKGRFFMDVHPPLAKLLLTLAGWLAGFDGEFDFKDIGKDYVEPGVPYVAMRMVPAIMGVMTVPMIFLTLKAVGCKTMTATMGAGLLIFENGLLTQSRLILLDSPLIVFTAFTALAWTCFTNQHEQGPSKAFDASWWFWLATTGLGLGATASVKWVGLFTIAWVGSLTLVHLWVLIGDTKTITPRLWAKHFLARVFCLIIIPITFYMALFAIHFVCLVNPGDGDGFMSSEFQATLNSKQMQDVPADVVLGSRVSIRHHNTHGGYLHSHNHMYPTGSKQQQITLYPHKDENNAWLLENQTQPEGADGPIMGLKAWDELAPIPIQDGTVLRLHHIVTSRRLHSHDVRPPVSEADWQNEISAYGYEGFEGDANDYFRVEIVKSMSDGAAAKIHLRTIETKFRLIHVMTGCAVFSHKVKLPDWGFDQQEVTCAKQGTLPNSIWYVEQNEHPQLGSDSEKVNYKNPGFLGKFWELQKVMWTTNAGLVESHAWDSRPPSWPILRRGINFWGKDNRQIYLLGNPVVWYSSTLAIAIYFVFKGLSVLRWQRGYKDYDNVNFKRFDYEIGTSVLGWAFHYFPFFLMQRQLFLHHYFPALYFAIMTLCQIYDFGANRIASLGLKERPGIGRSGIAALLAASIVAFTLYAPLAYGNPWTQDACNKVKLFDTWDFDCSTFHTDNKLSQYDVPSANAGNAAKTGAPSVPQYVEAGKQKASQDPNVTPKASSEEQMIHQEEKVEYRDQDGNLLDESQVSELQGKVSFSTKYETRTRIIDAGGNEVGDAAAGAEGFAPPHPDVDREPETAVKQPEDDARDYPATASPDDDIGKEKSVEKADEGKPRPASEPKDATQ</sequence>
<dbReference type="AlphaFoldDB" id="A0A8H3FVU0"/>
<dbReference type="PANTHER" id="PTHR10050:SF50">
    <property type="entry name" value="DOLICHYL-PHOSPHATE-MANNOSE--PROTEIN MANNOSYLTRANSFERASE 1-RELATED"/>
    <property type="match status" value="1"/>
</dbReference>
<dbReference type="InterPro" id="IPR032421">
    <property type="entry name" value="PMT_4TMC"/>
</dbReference>
<keyword evidence="8" id="KW-0677">Repeat</keyword>
<comment type="similarity">
    <text evidence="3 15">Belongs to the glycosyltransferase 39 family.</text>
</comment>
<feature type="compositionally biased region" description="Basic and acidic residues" evidence="16">
    <location>
        <begin position="879"/>
        <end position="898"/>
    </location>
</feature>
<dbReference type="Pfam" id="PF02815">
    <property type="entry name" value="MIR"/>
    <property type="match status" value="1"/>
</dbReference>
<comment type="subcellular location">
    <subcellularLocation>
        <location evidence="1 15">Endoplasmic reticulum membrane</location>
        <topology evidence="1 15">Multi-pass membrane protein</topology>
    </subcellularLocation>
</comment>
<dbReference type="SUPFAM" id="SSF82109">
    <property type="entry name" value="MIR domain"/>
    <property type="match status" value="1"/>
</dbReference>
<name>A0A8H3FVU0_9LECA</name>
<feature type="transmembrane region" description="Helical" evidence="15">
    <location>
        <begin position="248"/>
        <end position="268"/>
    </location>
</feature>
<evidence type="ECO:0000256" key="9">
    <source>
        <dbReference type="ARBA" id="ARBA00022824"/>
    </source>
</evidence>
<evidence type="ECO:0000256" key="4">
    <source>
        <dbReference type="ARBA" id="ARBA00012839"/>
    </source>
</evidence>
<dbReference type="EC" id="2.4.1.109" evidence="4 15"/>
<evidence type="ECO:0000313" key="19">
    <source>
        <dbReference type="Proteomes" id="UP000664521"/>
    </source>
</evidence>
<feature type="transmembrane region" description="Helical" evidence="15">
    <location>
        <begin position="676"/>
        <end position="696"/>
    </location>
</feature>
<dbReference type="Proteomes" id="UP000664521">
    <property type="component" value="Unassembled WGS sequence"/>
</dbReference>
<dbReference type="OrthoDB" id="292747at2759"/>
<dbReference type="InterPro" id="IPR027005">
    <property type="entry name" value="PMT-like"/>
</dbReference>
<evidence type="ECO:0000259" key="17">
    <source>
        <dbReference type="PROSITE" id="PS50919"/>
    </source>
</evidence>
<dbReference type="PANTHER" id="PTHR10050">
    <property type="entry name" value="DOLICHYL-PHOSPHATE-MANNOSE--PROTEIN MANNOSYLTRANSFERASE"/>
    <property type="match status" value="1"/>
</dbReference>
<keyword evidence="9 15" id="KW-0256">Endoplasmic reticulum</keyword>
<evidence type="ECO:0000256" key="13">
    <source>
        <dbReference type="ARBA" id="ARBA00045085"/>
    </source>
</evidence>
<feature type="region of interest" description="Disordered" evidence="16">
    <location>
        <begin position="794"/>
        <end position="815"/>
    </location>
</feature>
<evidence type="ECO:0000256" key="14">
    <source>
        <dbReference type="ARBA" id="ARBA00045102"/>
    </source>
</evidence>
<feature type="domain" description="MIR" evidence="17">
    <location>
        <begin position="412"/>
        <end position="471"/>
    </location>
</feature>
<evidence type="ECO:0000256" key="5">
    <source>
        <dbReference type="ARBA" id="ARBA00022676"/>
    </source>
</evidence>
<evidence type="ECO:0000256" key="16">
    <source>
        <dbReference type="SAM" id="MobiDB-lite"/>
    </source>
</evidence>
<dbReference type="FunFam" id="2.80.10.50:FF:000034">
    <property type="entry name" value="Dolichyl-phosphate-mannose-protein mannosyltransferase 1"/>
    <property type="match status" value="1"/>
</dbReference>
<feature type="compositionally biased region" description="Polar residues" evidence="16">
    <location>
        <begin position="21"/>
        <end position="30"/>
    </location>
</feature>
<evidence type="ECO:0000256" key="2">
    <source>
        <dbReference type="ARBA" id="ARBA00004922"/>
    </source>
</evidence>
<gene>
    <name evidence="18" type="ORF">HETSPECPRED_007765</name>
</gene>
<keyword evidence="7 15" id="KW-0812">Transmembrane</keyword>
<feature type="domain" description="MIR" evidence="17">
    <location>
        <begin position="481"/>
        <end position="537"/>
    </location>
</feature>
<evidence type="ECO:0000256" key="3">
    <source>
        <dbReference type="ARBA" id="ARBA00007222"/>
    </source>
</evidence>
<feature type="region of interest" description="Disordered" evidence="16">
    <location>
        <begin position="1"/>
        <end position="39"/>
    </location>
</feature>
<accession>A0A8H3FVU0</accession>
<keyword evidence="19" id="KW-1185">Reference proteome</keyword>
<dbReference type="InterPro" id="IPR003342">
    <property type="entry name" value="ArnT-like_N"/>
</dbReference>
<evidence type="ECO:0000256" key="1">
    <source>
        <dbReference type="ARBA" id="ARBA00004477"/>
    </source>
</evidence>
<dbReference type="SMART" id="SM00472">
    <property type="entry name" value="MIR"/>
    <property type="match status" value="3"/>
</dbReference>
<keyword evidence="6 15" id="KW-0808">Transferase</keyword>
<evidence type="ECO:0000313" key="18">
    <source>
        <dbReference type="EMBL" id="CAF9930990.1"/>
    </source>
</evidence>
<dbReference type="PROSITE" id="PS50919">
    <property type="entry name" value="MIR"/>
    <property type="match status" value="3"/>
</dbReference>
<comment type="caution">
    <text evidence="18">The sequence shown here is derived from an EMBL/GenBank/DDBJ whole genome shotgun (WGS) entry which is preliminary data.</text>
</comment>
<comment type="pathway">
    <text evidence="2 15">Protein modification; protein glycosylation.</text>
</comment>
<feature type="compositionally biased region" description="Polar residues" evidence="16">
    <location>
        <begin position="798"/>
        <end position="809"/>
    </location>
</feature>
<reference evidence="18" key="1">
    <citation type="submission" date="2021-03" db="EMBL/GenBank/DDBJ databases">
        <authorList>
            <person name="Tagirdzhanova G."/>
        </authorList>
    </citation>
    <scope>NUCLEOTIDE SEQUENCE</scope>
</reference>
<dbReference type="Pfam" id="PF16192">
    <property type="entry name" value="PMT_4TMC"/>
    <property type="match status" value="1"/>
</dbReference>
<keyword evidence="5 15" id="KW-0328">Glycosyltransferase</keyword>
<proteinExistence type="inferred from homology"/>
<evidence type="ECO:0000256" key="8">
    <source>
        <dbReference type="ARBA" id="ARBA00022737"/>
    </source>
</evidence>
<feature type="compositionally biased region" description="Basic and acidic residues" evidence="16">
    <location>
        <begin position="908"/>
        <end position="934"/>
    </location>
</feature>
<comment type="catalytic activity">
    <reaction evidence="14 15">
        <text>a di-trans,poly-cis-dolichyl beta-D-mannosyl phosphate + L-seryl-[protein] = 3-O-(alpha-D-mannosyl)-L-seryl-[protein] + a di-trans,poly-cis-dolichyl phosphate + H(+)</text>
        <dbReference type="Rhea" id="RHEA:17377"/>
        <dbReference type="Rhea" id="RHEA-COMP:9863"/>
        <dbReference type="Rhea" id="RHEA-COMP:13546"/>
        <dbReference type="Rhea" id="RHEA-COMP:19498"/>
        <dbReference type="Rhea" id="RHEA-COMP:19501"/>
        <dbReference type="ChEBI" id="CHEBI:15378"/>
        <dbReference type="ChEBI" id="CHEBI:29999"/>
        <dbReference type="ChEBI" id="CHEBI:57683"/>
        <dbReference type="ChEBI" id="CHEBI:58211"/>
        <dbReference type="ChEBI" id="CHEBI:137321"/>
        <dbReference type="EC" id="2.4.1.109"/>
    </reaction>
</comment>
<dbReference type="GO" id="GO:0031502">
    <property type="term" value="C:dolichyl-phosphate-mannose-protein mannosyltransferase complex"/>
    <property type="evidence" value="ECO:0007669"/>
    <property type="project" value="UniProtKB-ARBA"/>
</dbReference>
<keyword evidence="11 15" id="KW-0472">Membrane</keyword>
<dbReference type="EMBL" id="CAJPDS010000057">
    <property type="protein sequence ID" value="CAF9930990.1"/>
    <property type="molecule type" value="Genomic_DNA"/>
</dbReference>
<dbReference type="InterPro" id="IPR016093">
    <property type="entry name" value="MIR_motif"/>
</dbReference>
<feature type="transmembrane region" description="Helical" evidence="15">
    <location>
        <begin position="611"/>
        <end position="632"/>
    </location>
</feature>
<comment type="function">
    <text evidence="15">Transfers mannose from Dol-P-mannose to Ser or Thr residues on proteins.</text>
</comment>
<evidence type="ECO:0000256" key="11">
    <source>
        <dbReference type="ARBA" id="ARBA00023136"/>
    </source>
</evidence>
<feature type="transmembrane region" description="Helical" evidence="15">
    <location>
        <begin position="288"/>
        <end position="308"/>
    </location>
</feature>
<dbReference type="UniPathway" id="UPA00378"/>
<dbReference type="GO" id="GO:0004169">
    <property type="term" value="F:dolichyl-phosphate-mannose-protein mannosyltransferase activity"/>
    <property type="evidence" value="ECO:0007669"/>
    <property type="project" value="UniProtKB-UniRule"/>
</dbReference>
<dbReference type="Pfam" id="PF02366">
    <property type="entry name" value="PMT"/>
    <property type="match status" value="1"/>
</dbReference>
<evidence type="ECO:0000256" key="15">
    <source>
        <dbReference type="RuleBase" id="RU367007"/>
    </source>
</evidence>
<feature type="transmembrane region" description="Helical" evidence="15">
    <location>
        <begin position="193"/>
        <end position="213"/>
    </location>
</feature>
<comment type="catalytic activity">
    <reaction evidence="13 15">
        <text>a di-trans,poly-cis-dolichyl beta-D-mannosyl phosphate + L-threonyl-[protein] = 3-O-(alpha-D-mannosyl)-L-threonyl-[protein] + a di-trans,poly-cis-dolichyl phosphate + H(+)</text>
        <dbReference type="Rhea" id="RHEA:53396"/>
        <dbReference type="Rhea" id="RHEA-COMP:11060"/>
        <dbReference type="Rhea" id="RHEA-COMP:13547"/>
        <dbReference type="Rhea" id="RHEA-COMP:19498"/>
        <dbReference type="Rhea" id="RHEA-COMP:19501"/>
        <dbReference type="ChEBI" id="CHEBI:15378"/>
        <dbReference type="ChEBI" id="CHEBI:30013"/>
        <dbReference type="ChEBI" id="CHEBI:57683"/>
        <dbReference type="ChEBI" id="CHEBI:58211"/>
        <dbReference type="ChEBI" id="CHEBI:137323"/>
        <dbReference type="EC" id="2.4.1.109"/>
    </reaction>
</comment>
<feature type="transmembrane region" description="Helical" evidence="15">
    <location>
        <begin position="717"/>
        <end position="736"/>
    </location>
</feature>